<keyword evidence="3" id="KW-0812">Transmembrane</keyword>
<reference evidence="4 5" key="1">
    <citation type="submission" date="2020-08" db="EMBL/GenBank/DDBJ databases">
        <title>Isolation and characterization of novel Chlamydia from Siamese crocodiles (Crocodylus siamensis).</title>
        <authorList>
            <person name="Sariya L."/>
        </authorList>
    </citation>
    <scope>NUCLEOTIDE SEQUENCE [LARGE SCALE GENOMIC DNA]</scope>
    <source>
        <strain evidence="4 5">No. 12</strain>
    </source>
</reference>
<protein>
    <recommendedName>
        <fullName evidence="6">IncA family protein</fullName>
    </recommendedName>
</protein>
<evidence type="ECO:0000256" key="3">
    <source>
        <dbReference type="SAM" id="Phobius"/>
    </source>
</evidence>
<evidence type="ECO:0008006" key="6">
    <source>
        <dbReference type="Google" id="ProtNLM"/>
    </source>
</evidence>
<evidence type="ECO:0000256" key="2">
    <source>
        <dbReference type="SAM" id="MobiDB-lite"/>
    </source>
</evidence>
<keyword evidence="5" id="KW-1185">Reference proteome</keyword>
<evidence type="ECO:0000313" key="5">
    <source>
        <dbReference type="Proteomes" id="UP000680625"/>
    </source>
</evidence>
<dbReference type="RefSeq" id="WP_213241478.1">
    <property type="nucleotide sequence ID" value="NZ_CP060791.1"/>
</dbReference>
<feature type="transmembrane region" description="Helical" evidence="3">
    <location>
        <begin position="58"/>
        <end position="81"/>
    </location>
</feature>
<organism evidence="4 5">
    <name type="scientific">Chlamydia crocodili</name>
    <dbReference type="NCBI Taxonomy" id="2766982"/>
    <lineage>
        <taxon>Bacteria</taxon>
        <taxon>Pseudomonadati</taxon>
        <taxon>Chlamydiota</taxon>
        <taxon>Chlamydiia</taxon>
        <taxon>Chlamydiales</taxon>
        <taxon>Chlamydiaceae</taxon>
        <taxon>Chlamydia/Chlamydophila group</taxon>
        <taxon>Chlamydia</taxon>
    </lineage>
</organism>
<evidence type="ECO:0000313" key="4">
    <source>
        <dbReference type="EMBL" id="QVE49329.1"/>
    </source>
</evidence>
<dbReference type="GeneID" id="301704223"/>
<feature type="region of interest" description="Disordered" evidence="2">
    <location>
        <begin position="222"/>
        <end position="241"/>
    </location>
</feature>
<keyword evidence="3" id="KW-0472">Membrane</keyword>
<keyword evidence="1" id="KW-0175">Coiled coil</keyword>
<proteinExistence type="predicted"/>
<dbReference type="Proteomes" id="UP000680625">
    <property type="component" value="Chromosome"/>
</dbReference>
<accession>A0ABX8CE93</accession>
<feature type="coiled-coil region" evidence="1">
    <location>
        <begin position="101"/>
        <end position="185"/>
    </location>
</feature>
<name>A0ABX8CE93_9CHLA</name>
<sequence>MEFLTTSTNLNRLPVCFTIRGPQGHRVVNITAIALSLIVFGAQVAVRIASHAKLGSLHVIFVTLTIIVSILLICIAVYNLFHLCVSVRQHRDEKGLLHRRVRDLEIVERELNRQLQEQRLELDCLREEIIAQFNRAEHSEGRFSEDLHQLGMDKAKLEQQLQSAKEEIVNLSRELESRLEDVSMEIELPSSDEEEDEDTHWFEANNILGSPVNQRNIDYMVMQEDNADDEASTSSEHEASK</sequence>
<keyword evidence="3" id="KW-1133">Transmembrane helix</keyword>
<dbReference type="EMBL" id="CP060791">
    <property type="protein sequence ID" value="QVE49329.1"/>
    <property type="molecule type" value="Genomic_DNA"/>
</dbReference>
<evidence type="ECO:0000256" key="1">
    <source>
        <dbReference type="SAM" id="Coils"/>
    </source>
</evidence>
<gene>
    <name evidence="4" type="ORF">H9Q19_01285</name>
</gene>
<feature type="transmembrane region" description="Helical" evidence="3">
    <location>
        <begin position="27"/>
        <end position="46"/>
    </location>
</feature>